<organism evidence="14 15">
    <name type="scientific">Natronincola peptidivorans</name>
    <dbReference type="NCBI Taxonomy" id="426128"/>
    <lineage>
        <taxon>Bacteria</taxon>
        <taxon>Bacillati</taxon>
        <taxon>Bacillota</taxon>
        <taxon>Clostridia</taxon>
        <taxon>Peptostreptococcales</taxon>
        <taxon>Natronincolaceae</taxon>
        <taxon>Natronincola</taxon>
    </lineage>
</organism>
<dbReference type="GO" id="GO:0003941">
    <property type="term" value="F:L-serine ammonia-lyase activity"/>
    <property type="evidence" value="ECO:0007669"/>
    <property type="project" value="UniProtKB-UniRule"/>
</dbReference>
<evidence type="ECO:0000256" key="5">
    <source>
        <dbReference type="ARBA" id="ARBA00022485"/>
    </source>
</evidence>
<dbReference type="PROSITE" id="PS51671">
    <property type="entry name" value="ACT"/>
    <property type="match status" value="1"/>
</dbReference>
<evidence type="ECO:0000256" key="9">
    <source>
        <dbReference type="ARBA" id="ARBA00023239"/>
    </source>
</evidence>
<evidence type="ECO:0000256" key="7">
    <source>
        <dbReference type="ARBA" id="ARBA00023004"/>
    </source>
</evidence>
<dbReference type="PROSITE" id="PS51257">
    <property type="entry name" value="PROKAR_LIPOPROTEIN"/>
    <property type="match status" value="1"/>
</dbReference>
<dbReference type="STRING" id="426128.SAMN05660297_00469"/>
<dbReference type="CDD" id="cd04903">
    <property type="entry name" value="ACT_LSD"/>
    <property type="match status" value="1"/>
</dbReference>
<keyword evidence="5 11" id="KW-0004">4Fe-4S</keyword>
<evidence type="ECO:0000256" key="10">
    <source>
        <dbReference type="ARBA" id="ARBA00049406"/>
    </source>
</evidence>
<evidence type="ECO:0000313" key="15">
    <source>
        <dbReference type="Proteomes" id="UP000199568"/>
    </source>
</evidence>
<dbReference type="InterPro" id="IPR029009">
    <property type="entry name" value="ASB_dom_sf"/>
</dbReference>
<dbReference type="InterPro" id="IPR004643">
    <property type="entry name" value="Fe-S_L-Ser_bsu"/>
</dbReference>
<dbReference type="NCBIfam" id="TIGR00719">
    <property type="entry name" value="sda_beta"/>
    <property type="match status" value="1"/>
</dbReference>
<reference evidence="14 15" key="1">
    <citation type="submission" date="2016-10" db="EMBL/GenBank/DDBJ databases">
        <authorList>
            <person name="de Groot N.N."/>
        </authorList>
    </citation>
    <scope>NUCLEOTIDE SEQUENCE [LARGE SCALE GENOMIC DNA]</scope>
    <source>
        <strain evidence="14 15">DSM 18979</strain>
    </source>
</reference>
<dbReference type="Gene3D" id="3.30.1330.90">
    <property type="entry name" value="D-3-phosphoglycerate dehydrogenase, domain 3"/>
    <property type="match status" value="1"/>
</dbReference>
<dbReference type="GO" id="GO:0051539">
    <property type="term" value="F:4 iron, 4 sulfur cluster binding"/>
    <property type="evidence" value="ECO:0007669"/>
    <property type="project" value="UniProtKB-UniRule"/>
</dbReference>
<dbReference type="RefSeq" id="WP_090438669.1">
    <property type="nucleotide sequence ID" value="NZ_FOHU01000001.1"/>
</dbReference>
<sequence>MKDYSMFEILGPNMIGPSSSHTAGACRLGKVAYKIAEESIKEVTFLLHGSFGKTYKGHGTDKALLGGILGFDPDDERISSSFEIAKKEGITYSFIEKDLGEVHANTVKIIIKKKDGNTIDILGSSVGGGNIVVTEINGLELEFTGEYTTLIIAHIDKPGIIAKVSAILAEHNINIAFMRVYRHGKGQKAFMIIETDDHIKEEVIEDIKNAENVINGYLVSINN</sequence>
<keyword evidence="4 11" id="KW-0312">Gluconeogenesis</keyword>
<keyword evidence="7 11" id="KW-0408">Iron</keyword>
<protein>
    <recommendedName>
        <fullName evidence="11">L-serine deaminase</fullName>
    </recommendedName>
</protein>
<keyword evidence="9 11" id="KW-0456">Lyase</keyword>
<evidence type="ECO:0000256" key="8">
    <source>
        <dbReference type="ARBA" id="ARBA00023014"/>
    </source>
</evidence>
<dbReference type="Pfam" id="PF03315">
    <property type="entry name" value="SDH_beta"/>
    <property type="match status" value="1"/>
</dbReference>
<gene>
    <name evidence="14" type="ORF">SAMN05660297_00469</name>
</gene>
<dbReference type="PIRSF" id="PIRSF036692">
    <property type="entry name" value="SDH_B"/>
    <property type="match status" value="1"/>
</dbReference>
<dbReference type="InterPro" id="IPR045865">
    <property type="entry name" value="ACT-like_dom_sf"/>
</dbReference>
<comment type="pathway">
    <text evidence="2 11">Carbohydrate biosynthesis; gluconeogenesis.</text>
</comment>
<dbReference type="GO" id="GO:0006094">
    <property type="term" value="P:gluconeogenesis"/>
    <property type="evidence" value="ECO:0007669"/>
    <property type="project" value="UniProtKB-UniRule"/>
</dbReference>
<feature type="domain" description="ACT" evidence="13">
    <location>
        <begin position="149"/>
        <end position="223"/>
    </location>
</feature>
<evidence type="ECO:0000259" key="13">
    <source>
        <dbReference type="PROSITE" id="PS51671"/>
    </source>
</evidence>
<dbReference type="PANTHER" id="PTHR30182">
    <property type="entry name" value="L-SERINE DEHYDRATASE"/>
    <property type="match status" value="1"/>
</dbReference>
<evidence type="ECO:0000256" key="1">
    <source>
        <dbReference type="ARBA" id="ARBA00001966"/>
    </source>
</evidence>
<keyword evidence="15" id="KW-1185">Reference proteome</keyword>
<dbReference type="Proteomes" id="UP000199568">
    <property type="component" value="Unassembled WGS sequence"/>
</dbReference>
<evidence type="ECO:0000256" key="11">
    <source>
        <dbReference type="PIRNR" id="PIRNR036692"/>
    </source>
</evidence>
<evidence type="ECO:0000256" key="4">
    <source>
        <dbReference type="ARBA" id="ARBA00022432"/>
    </source>
</evidence>
<dbReference type="AlphaFoldDB" id="A0A1H9YYF7"/>
<dbReference type="SUPFAM" id="SSF143548">
    <property type="entry name" value="Serine metabolism enzymes domain"/>
    <property type="match status" value="1"/>
</dbReference>
<dbReference type="GO" id="GO:0046872">
    <property type="term" value="F:metal ion binding"/>
    <property type="evidence" value="ECO:0007669"/>
    <property type="project" value="UniProtKB-UniRule"/>
</dbReference>
<evidence type="ECO:0000256" key="12">
    <source>
        <dbReference type="RuleBase" id="RU366059"/>
    </source>
</evidence>
<evidence type="ECO:0000256" key="3">
    <source>
        <dbReference type="ARBA" id="ARBA00008636"/>
    </source>
</evidence>
<dbReference type="OrthoDB" id="9813137at2"/>
<dbReference type="PANTHER" id="PTHR30182:SF12">
    <property type="entry name" value="L-SERINE DEHYDRATASE, BETA CHAIN-RELATED"/>
    <property type="match status" value="1"/>
</dbReference>
<accession>A0A1H9YYF7</accession>
<evidence type="ECO:0000313" key="14">
    <source>
        <dbReference type="EMBL" id="SES74216.1"/>
    </source>
</evidence>
<dbReference type="InterPro" id="IPR005131">
    <property type="entry name" value="Ser_deHydtase_bsu"/>
</dbReference>
<evidence type="ECO:0000256" key="6">
    <source>
        <dbReference type="ARBA" id="ARBA00022723"/>
    </source>
</evidence>
<comment type="cofactor">
    <cofactor evidence="1 12">
        <name>[4Fe-4S] cluster</name>
        <dbReference type="ChEBI" id="CHEBI:49883"/>
    </cofactor>
</comment>
<name>A0A1H9YYF7_9FIRM</name>
<dbReference type="Gene3D" id="3.30.70.260">
    <property type="match status" value="1"/>
</dbReference>
<comment type="similarity">
    <text evidence="3 11 12">Belongs to the iron-sulfur dependent L-serine dehydratase family.</text>
</comment>
<comment type="catalytic activity">
    <reaction evidence="10 11 12">
        <text>L-serine = pyruvate + NH4(+)</text>
        <dbReference type="Rhea" id="RHEA:19169"/>
        <dbReference type="ChEBI" id="CHEBI:15361"/>
        <dbReference type="ChEBI" id="CHEBI:28938"/>
        <dbReference type="ChEBI" id="CHEBI:33384"/>
        <dbReference type="EC" id="4.3.1.17"/>
    </reaction>
</comment>
<evidence type="ECO:0000256" key="2">
    <source>
        <dbReference type="ARBA" id="ARBA00004742"/>
    </source>
</evidence>
<dbReference type="InterPro" id="IPR002912">
    <property type="entry name" value="ACT_dom"/>
</dbReference>
<dbReference type="SUPFAM" id="SSF55021">
    <property type="entry name" value="ACT-like"/>
    <property type="match status" value="1"/>
</dbReference>
<dbReference type="UniPathway" id="UPA00138"/>
<proteinExistence type="inferred from homology"/>
<keyword evidence="6 11" id="KW-0479">Metal-binding</keyword>
<keyword evidence="8 11" id="KW-0411">Iron-sulfur</keyword>
<dbReference type="EMBL" id="FOHU01000001">
    <property type="protein sequence ID" value="SES74216.1"/>
    <property type="molecule type" value="Genomic_DNA"/>
</dbReference>
<dbReference type="InterPro" id="IPR051318">
    <property type="entry name" value="Fe-S_L-Ser"/>
</dbReference>
<dbReference type="Pfam" id="PF01842">
    <property type="entry name" value="ACT"/>
    <property type="match status" value="1"/>
</dbReference>
<dbReference type="FunFam" id="3.30.70.260:FF:000008">
    <property type="entry name" value="D-3-phosphoglycerate dehydrogenase, chloroplastic"/>
    <property type="match status" value="1"/>
</dbReference>